<evidence type="ECO:0000313" key="2">
    <source>
        <dbReference type="Proteomes" id="UP000653797"/>
    </source>
</evidence>
<proteinExistence type="predicted"/>
<keyword evidence="2" id="KW-1185">Reference proteome</keyword>
<reference evidence="1" key="1">
    <citation type="submission" date="2020-09" db="EMBL/GenBank/DDBJ databases">
        <authorList>
            <person name="Kim M.K."/>
        </authorList>
    </citation>
    <scope>NUCLEOTIDE SEQUENCE</scope>
    <source>
        <strain evidence="1">BT704</strain>
    </source>
</reference>
<evidence type="ECO:0000313" key="1">
    <source>
        <dbReference type="EMBL" id="MBD2756583.1"/>
    </source>
</evidence>
<accession>A0A927B793</accession>
<dbReference type="Proteomes" id="UP000653797">
    <property type="component" value="Unassembled WGS sequence"/>
</dbReference>
<dbReference type="EMBL" id="JACXAA010000013">
    <property type="protein sequence ID" value="MBD2756583.1"/>
    <property type="molecule type" value="Genomic_DNA"/>
</dbReference>
<gene>
    <name evidence="1" type="ORF">IC230_27095</name>
</gene>
<comment type="caution">
    <text evidence="1">The sequence shown here is derived from an EMBL/GenBank/DDBJ whole genome shotgun (WGS) entry which is preliminary data.</text>
</comment>
<sequence>MNMKNSFLLTLITCVGFIQCSPDKSVNPIAVVEREQVSSQLMKELAPQLTGTWTMEQLQIKYLSTTGQNEINIRKDTTLTSFATLTLAPALVQTDPTRGRYEGSIQYARKTYPVRFDLLAGPWIYNKKGPKAYFLLEYNFPVGYSAPTEKEAYFLEQIGLLLETFALDTTTGAMTWQGLNRGIEQIDFVKK</sequence>
<dbReference type="AlphaFoldDB" id="A0A927B793"/>
<dbReference type="RefSeq" id="WP_191042203.1">
    <property type="nucleotide sequence ID" value="NZ_JACXAA010000013.1"/>
</dbReference>
<name>A0A927B793_9BACT</name>
<protein>
    <submittedName>
        <fullName evidence="1">Uncharacterized protein</fullName>
    </submittedName>
</protein>
<organism evidence="1 2">
    <name type="scientific">Spirosoma validum</name>
    <dbReference type="NCBI Taxonomy" id="2771355"/>
    <lineage>
        <taxon>Bacteria</taxon>
        <taxon>Pseudomonadati</taxon>
        <taxon>Bacteroidota</taxon>
        <taxon>Cytophagia</taxon>
        <taxon>Cytophagales</taxon>
        <taxon>Cytophagaceae</taxon>
        <taxon>Spirosoma</taxon>
    </lineage>
</organism>